<keyword evidence="3" id="KW-1185">Reference proteome</keyword>
<reference evidence="2 3" key="1">
    <citation type="submission" date="2021-04" db="EMBL/GenBank/DDBJ databases">
        <authorList>
            <person name="De Guttry C."/>
            <person name="Zahm M."/>
            <person name="Klopp C."/>
            <person name="Cabau C."/>
            <person name="Louis A."/>
            <person name="Berthelot C."/>
            <person name="Parey E."/>
            <person name="Roest Crollius H."/>
            <person name="Montfort J."/>
            <person name="Robinson-Rechavi M."/>
            <person name="Bucao C."/>
            <person name="Bouchez O."/>
            <person name="Gislard M."/>
            <person name="Lluch J."/>
            <person name="Milhes M."/>
            <person name="Lampietro C."/>
            <person name="Lopez Roques C."/>
            <person name="Donnadieu C."/>
            <person name="Braasch I."/>
            <person name="Desvignes T."/>
            <person name="Postlethwait J."/>
            <person name="Bobe J."/>
            <person name="Wedekind C."/>
            <person name="Guiguen Y."/>
        </authorList>
    </citation>
    <scope>NUCLEOTIDE SEQUENCE [LARGE SCALE GENOMIC DNA]</scope>
    <source>
        <strain evidence="2">Cs_M1</strain>
        <tissue evidence="2">Blood</tissue>
    </source>
</reference>
<evidence type="ECO:0000313" key="2">
    <source>
        <dbReference type="EMBL" id="KAK6328443.1"/>
    </source>
</evidence>
<comment type="caution">
    <text evidence="2">The sequence shown here is derived from an EMBL/GenBank/DDBJ whole genome shotgun (WGS) entry which is preliminary data.</text>
</comment>
<evidence type="ECO:0000313" key="3">
    <source>
        <dbReference type="Proteomes" id="UP001356427"/>
    </source>
</evidence>
<protein>
    <submittedName>
        <fullName evidence="2">Uncharacterized protein</fullName>
    </submittedName>
</protein>
<evidence type="ECO:0000256" key="1">
    <source>
        <dbReference type="SAM" id="MobiDB-lite"/>
    </source>
</evidence>
<name>A0AAN8R8V1_9TELE</name>
<feature type="compositionally biased region" description="Polar residues" evidence="1">
    <location>
        <begin position="63"/>
        <end position="80"/>
    </location>
</feature>
<proteinExistence type="predicted"/>
<sequence length="133" mass="15366">MILKDLPVFSLNQVSAYGFSTLDYKKYPNYYNYNKHHSPMLPCGLFLEPRLQAPDKLAERHSTLLQSSSPATGQPVNTFTGWPKQKRTRHTPCPKDNSRQTPFDLHQDRQPGPTHKHTLWKPSNQQKAEEHSL</sequence>
<gene>
    <name evidence="2" type="ORF">J4Q44_G00004210</name>
</gene>
<dbReference type="Proteomes" id="UP001356427">
    <property type="component" value="Unassembled WGS sequence"/>
</dbReference>
<organism evidence="2 3">
    <name type="scientific">Coregonus suidteri</name>
    <dbReference type="NCBI Taxonomy" id="861788"/>
    <lineage>
        <taxon>Eukaryota</taxon>
        <taxon>Metazoa</taxon>
        <taxon>Chordata</taxon>
        <taxon>Craniata</taxon>
        <taxon>Vertebrata</taxon>
        <taxon>Euteleostomi</taxon>
        <taxon>Actinopterygii</taxon>
        <taxon>Neopterygii</taxon>
        <taxon>Teleostei</taxon>
        <taxon>Protacanthopterygii</taxon>
        <taxon>Salmoniformes</taxon>
        <taxon>Salmonidae</taxon>
        <taxon>Coregoninae</taxon>
        <taxon>Coregonus</taxon>
    </lineage>
</organism>
<feature type="region of interest" description="Disordered" evidence="1">
    <location>
        <begin position="60"/>
        <end position="133"/>
    </location>
</feature>
<dbReference type="AlphaFoldDB" id="A0AAN8R8V1"/>
<accession>A0AAN8R8V1</accession>
<dbReference type="EMBL" id="JAGTTL010000001">
    <property type="protein sequence ID" value="KAK6328443.1"/>
    <property type="molecule type" value="Genomic_DNA"/>
</dbReference>